<organism evidence="1">
    <name type="scientific">Arundo donax</name>
    <name type="common">Giant reed</name>
    <name type="synonym">Donax arundinaceus</name>
    <dbReference type="NCBI Taxonomy" id="35708"/>
    <lineage>
        <taxon>Eukaryota</taxon>
        <taxon>Viridiplantae</taxon>
        <taxon>Streptophyta</taxon>
        <taxon>Embryophyta</taxon>
        <taxon>Tracheophyta</taxon>
        <taxon>Spermatophyta</taxon>
        <taxon>Magnoliopsida</taxon>
        <taxon>Liliopsida</taxon>
        <taxon>Poales</taxon>
        <taxon>Poaceae</taxon>
        <taxon>PACMAD clade</taxon>
        <taxon>Arundinoideae</taxon>
        <taxon>Arundineae</taxon>
        <taxon>Arundo</taxon>
    </lineage>
</organism>
<proteinExistence type="predicted"/>
<evidence type="ECO:0000313" key="1">
    <source>
        <dbReference type="EMBL" id="JAD26879.1"/>
    </source>
</evidence>
<accession>A0A0A8YJT8</accession>
<reference evidence="1" key="1">
    <citation type="submission" date="2014-09" db="EMBL/GenBank/DDBJ databases">
        <authorList>
            <person name="Magalhaes I.L.F."/>
            <person name="Oliveira U."/>
            <person name="Santos F.R."/>
            <person name="Vidigal T.H.D.A."/>
            <person name="Brescovit A.D."/>
            <person name="Santos A.J."/>
        </authorList>
    </citation>
    <scope>NUCLEOTIDE SEQUENCE</scope>
    <source>
        <tissue evidence="1">Shoot tissue taken approximately 20 cm above the soil surface</tissue>
    </source>
</reference>
<sequence length="11" mass="1263">MSSPQTSLERK</sequence>
<protein>
    <submittedName>
        <fullName evidence="1">Uncharacterized protein</fullName>
    </submittedName>
</protein>
<dbReference type="EMBL" id="GBRH01271016">
    <property type="protein sequence ID" value="JAD26879.1"/>
    <property type="molecule type" value="Transcribed_RNA"/>
</dbReference>
<reference evidence="1" key="2">
    <citation type="journal article" date="2015" name="Data Brief">
        <title>Shoot transcriptome of the giant reed, Arundo donax.</title>
        <authorList>
            <person name="Barrero R.A."/>
            <person name="Guerrero F.D."/>
            <person name="Moolhuijzen P."/>
            <person name="Goolsby J.A."/>
            <person name="Tidwell J."/>
            <person name="Bellgard S.E."/>
            <person name="Bellgard M.I."/>
        </authorList>
    </citation>
    <scope>NUCLEOTIDE SEQUENCE</scope>
    <source>
        <tissue evidence="1">Shoot tissue taken approximately 20 cm above the soil surface</tissue>
    </source>
</reference>
<name>A0A0A8YJT8_ARUDO</name>